<evidence type="ECO:0000256" key="1">
    <source>
        <dbReference type="ARBA" id="ARBA00010114"/>
    </source>
</evidence>
<dbReference type="FunCoup" id="A0A6I9IUI7">
    <property type="interactions" value="293"/>
</dbReference>
<dbReference type="RefSeq" id="XP_006219276.4">
    <property type="nucleotide sequence ID" value="XM_006219214.4"/>
</dbReference>
<dbReference type="GO" id="GO:0005737">
    <property type="term" value="C:cytoplasm"/>
    <property type="evidence" value="ECO:0007669"/>
    <property type="project" value="UniProtKB-ARBA"/>
</dbReference>
<dbReference type="Pfam" id="PF04326">
    <property type="entry name" value="SLFN_AlbA_2"/>
    <property type="match status" value="1"/>
</dbReference>
<keyword evidence="2" id="KW-0547">Nucleotide-binding</keyword>
<protein>
    <submittedName>
        <fullName evidence="9">Schlafen family member 11</fullName>
    </submittedName>
</protein>
<dbReference type="InterPro" id="IPR029684">
    <property type="entry name" value="Schlafen"/>
</dbReference>
<dbReference type="InterPro" id="IPR048729">
    <property type="entry name" value="SLFN_GTPase-like"/>
</dbReference>
<dbReference type="Gene3D" id="3.40.50.300">
    <property type="entry name" value="P-loop containing nucleotide triphosphate hydrolases"/>
    <property type="match status" value="1"/>
</dbReference>
<dbReference type="AlphaFoldDB" id="A0A6I9IUI7"/>
<proteinExistence type="inferred from homology"/>
<feature type="domain" description="Schlafen GTPase-like" evidence="7">
    <location>
        <begin position="432"/>
        <end position="568"/>
    </location>
</feature>
<dbReference type="Gene3D" id="3.30.950.30">
    <property type="entry name" value="Schlafen, AAA domain"/>
    <property type="match status" value="1"/>
</dbReference>
<dbReference type="InterPro" id="IPR018647">
    <property type="entry name" value="SLFN_3-like_DNA/RNA_helicase"/>
</dbReference>
<dbReference type="InterPro" id="IPR027417">
    <property type="entry name" value="P-loop_NTPase"/>
</dbReference>
<dbReference type="PANTHER" id="PTHR12155:SF43">
    <property type="entry name" value="SCHLAFEN FAMILY MEMBER 13"/>
    <property type="match status" value="1"/>
</dbReference>
<dbReference type="GO" id="GO:0016787">
    <property type="term" value="F:hydrolase activity"/>
    <property type="evidence" value="ECO:0007669"/>
    <property type="project" value="UniProtKB-KW"/>
</dbReference>
<dbReference type="InParanoid" id="A0A6I9IUI7"/>
<dbReference type="InterPro" id="IPR038461">
    <property type="entry name" value="Schlafen_AlbA_2_dom_sf"/>
</dbReference>
<dbReference type="InterPro" id="IPR031450">
    <property type="entry name" value="Poxin-SLFN/SLFN_N"/>
</dbReference>
<reference evidence="9" key="1">
    <citation type="submission" date="2025-08" db="UniProtKB">
        <authorList>
            <consortium name="RefSeq"/>
        </authorList>
    </citation>
    <scope>IDENTIFICATION</scope>
</reference>
<dbReference type="SUPFAM" id="SSF52540">
    <property type="entry name" value="P-loop containing nucleoside triphosphate hydrolases"/>
    <property type="match status" value="1"/>
</dbReference>
<evidence type="ECO:0000259" key="6">
    <source>
        <dbReference type="Pfam" id="PF17057"/>
    </source>
</evidence>
<evidence type="ECO:0000313" key="9">
    <source>
        <dbReference type="RefSeq" id="XP_006219276.4"/>
    </source>
</evidence>
<keyword evidence="3" id="KW-0067">ATP-binding</keyword>
<dbReference type="GO" id="GO:0051607">
    <property type="term" value="P:defense response to virus"/>
    <property type="evidence" value="ECO:0007669"/>
    <property type="project" value="TreeGrafter"/>
</dbReference>
<evidence type="ECO:0000259" key="7">
    <source>
        <dbReference type="Pfam" id="PF21026"/>
    </source>
</evidence>
<comment type="similarity">
    <text evidence="1">Belongs to the Schlafen family. Subgroup III subfamily.</text>
</comment>
<dbReference type="InterPro" id="IPR007421">
    <property type="entry name" value="Schlafen_AlbA_2_dom"/>
</dbReference>
<dbReference type="PANTHER" id="PTHR12155">
    <property type="entry name" value="SCHLAFEN"/>
    <property type="match status" value="1"/>
</dbReference>
<feature type="domain" description="Poxin-Schlafen/Schlafen-like N-terminal" evidence="6">
    <location>
        <begin position="126"/>
        <end position="234"/>
    </location>
</feature>
<dbReference type="Pfam" id="PF21026">
    <property type="entry name" value="SLFN_GTPase-like"/>
    <property type="match status" value="1"/>
</dbReference>
<keyword evidence="8" id="KW-1185">Reference proteome</keyword>
<sequence length="928" mass="105720">MPARSLFFSTRNLAAWPQGVQCNFKVLCRMNMEERNSSLVVELSYPDLVIDVGKVTLGERNRRKLLQKTEREQETEKVIKAACALLNSGGGVIRLEMANNDEHPVEMGLDLEESLRALIQSSNLLAFFETKQQGRHYYIFVKSWSSDIFPEDSSFKPRICSLSSSLYRRSGTSVVPMDSREAFNFLNKKRDTKVSRNEPCGKIVRVIHKDLCNSDPTYQVFQKDQLEYGEILPFPESQFIEFKQFATKHIQEYVKNIIPKYVSAFANAEGGYLVIGVDDKTRKVLGCAKENVDCDSLKKKIEQALYKLPCVHFCQSQCNIDFTLKILDVLADGKLYGYACVIEVKPFCGAVFSEAPRSWMVKDKQVCSLTTQEWVDMMMDTDPDLLWLCKDFESQLSLSNRPPLSRPVYSKKGLEHKKDLQQHLFPVSPGCLKRTPKSLWKELSSQNEGLEELINKQIYPFSQGILILSRSWAVDLNLEEKQGVICDALLITQNSPPIFYTILRKPDAGGQVYCTHTALTLKQKLVNVGGYTGKLCVMTKVLHLSPESNAESLEGSGSLIDYPRAYDLVNTQQMEVLLQSLVIVLLGFRSFLSDQLGCEVLNLLTAQQYEIFSKNLRKNRKLFIHGLPGSGKTVMAVKIMEKIRNMFHCEANKILYVCENQPLRNFISNKNICHAVTRKTFMNKDFKNIQHIIIDEAQNFRIENGDWYEKAKTITQSEKDCPGILWIFLDYFQTNHVESSGLPAFSAQYPREELTRVVRNADQIASYLQGVLQEVRKNPPPNIPSGSLQMLLEAEWAQGVQGTLNIKENLTLDQIVTHVTDTCKRLFERGYSPKDVAVLVSTAKEIDCYKPKLWRAMRKRRVVQFTDASDMAGDHIVLDSIRRFSGLERNIVFGIHPQTMGSAISHNVLVCLASRANQQLHILWRRNI</sequence>
<dbReference type="Proteomes" id="UP001652581">
    <property type="component" value="Chromosome 16"/>
</dbReference>
<feature type="domain" description="Schlafen AlbA-2" evidence="4">
    <location>
        <begin position="236"/>
        <end position="351"/>
    </location>
</feature>
<evidence type="ECO:0000313" key="8">
    <source>
        <dbReference type="Proteomes" id="UP001652581"/>
    </source>
</evidence>
<gene>
    <name evidence="9" type="primary">LOC102533080</name>
</gene>
<evidence type="ECO:0000256" key="2">
    <source>
        <dbReference type="ARBA" id="ARBA00022741"/>
    </source>
</evidence>
<organism evidence="8 9">
    <name type="scientific">Vicugna pacos</name>
    <name type="common">Alpaca</name>
    <name type="synonym">Lama pacos</name>
    <dbReference type="NCBI Taxonomy" id="30538"/>
    <lineage>
        <taxon>Eukaryota</taxon>
        <taxon>Metazoa</taxon>
        <taxon>Chordata</taxon>
        <taxon>Craniata</taxon>
        <taxon>Vertebrata</taxon>
        <taxon>Euteleostomi</taxon>
        <taxon>Mammalia</taxon>
        <taxon>Eutheria</taxon>
        <taxon>Laurasiatheria</taxon>
        <taxon>Artiodactyla</taxon>
        <taxon>Tylopoda</taxon>
        <taxon>Camelidae</taxon>
        <taxon>Vicugna</taxon>
    </lineage>
</organism>
<dbReference type="GeneID" id="102533080"/>
<feature type="domain" description="Schlafen group 3-like DNA/RNA helicase" evidence="5">
    <location>
        <begin position="622"/>
        <end position="739"/>
    </location>
</feature>
<accession>A0A6I9IUI7</accession>
<evidence type="ECO:0000256" key="3">
    <source>
        <dbReference type="ARBA" id="ARBA00022840"/>
    </source>
</evidence>
<dbReference type="Pfam" id="PF17057">
    <property type="entry name" value="B3R"/>
    <property type="match status" value="1"/>
</dbReference>
<name>A0A6I9IUI7_VICPA</name>
<dbReference type="GO" id="GO:0005524">
    <property type="term" value="F:ATP binding"/>
    <property type="evidence" value="ECO:0007669"/>
    <property type="project" value="UniProtKB-KW"/>
</dbReference>
<dbReference type="GO" id="GO:0000049">
    <property type="term" value="F:tRNA binding"/>
    <property type="evidence" value="ECO:0007669"/>
    <property type="project" value="TreeGrafter"/>
</dbReference>
<evidence type="ECO:0000259" key="4">
    <source>
        <dbReference type="Pfam" id="PF04326"/>
    </source>
</evidence>
<dbReference type="KEGG" id="vpc:102533080"/>
<dbReference type="Pfam" id="PF09848">
    <property type="entry name" value="SLFN-g3_helicase"/>
    <property type="match status" value="1"/>
</dbReference>
<evidence type="ECO:0000259" key="5">
    <source>
        <dbReference type="Pfam" id="PF09848"/>
    </source>
</evidence>